<dbReference type="RefSeq" id="WP_069322069.1">
    <property type="nucleotide sequence ID" value="NZ_MDDS01000081.1"/>
</dbReference>
<reference evidence="2 3" key="1">
    <citation type="submission" date="2016-08" db="EMBL/GenBank/DDBJ databases">
        <title>Draft genome of the agarase producing Sphingomonas sp. MCT13.</title>
        <authorList>
            <person name="D'Andrea M.M."/>
            <person name="Rossolini G.M."/>
            <person name="Thaller M.C."/>
        </authorList>
    </citation>
    <scope>NUCLEOTIDE SEQUENCE [LARGE SCALE GENOMIC DNA]</scope>
    <source>
        <strain evidence="2 3">MCT13</strain>
    </source>
</reference>
<comment type="caution">
    <text evidence="2">The sequence shown here is derived from an EMBL/GenBank/DDBJ whole genome shotgun (WGS) entry which is preliminary data.</text>
</comment>
<keyword evidence="3" id="KW-1185">Reference proteome</keyword>
<dbReference type="EMBL" id="MDDS01000081">
    <property type="protein sequence ID" value="ODP36200.1"/>
    <property type="molecule type" value="Genomic_DNA"/>
</dbReference>
<dbReference type="AlphaFoldDB" id="A0A1E3LTQ2"/>
<accession>A0A1E3LTQ2</accession>
<dbReference type="STRING" id="1888892.BFL28_07265"/>
<protein>
    <submittedName>
        <fullName evidence="2">Uncharacterized protein</fullName>
    </submittedName>
</protein>
<evidence type="ECO:0000256" key="1">
    <source>
        <dbReference type="SAM" id="MobiDB-lite"/>
    </source>
</evidence>
<organism evidence="2 3">
    <name type="scientific">Sphingomonas turrisvirgatae</name>
    <dbReference type="NCBI Taxonomy" id="1888892"/>
    <lineage>
        <taxon>Bacteria</taxon>
        <taxon>Pseudomonadati</taxon>
        <taxon>Pseudomonadota</taxon>
        <taxon>Alphaproteobacteria</taxon>
        <taxon>Sphingomonadales</taxon>
        <taxon>Sphingomonadaceae</taxon>
        <taxon>Sphingomonas</taxon>
    </lineage>
</organism>
<dbReference type="Proteomes" id="UP000094487">
    <property type="component" value="Unassembled WGS sequence"/>
</dbReference>
<feature type="compositionally biased region" description="Low complexity" evidence="1">
    <location>
        <begin position="20"/>
        <end position="37"/>
    </location>
</feature>
<feature type="compositionally biased region" description="Basic and acidic residues" evidence="1">
    <location>
        <begin position="1"/>
        <end position="11"/>
    </location>
</feature>
<sequence length="752" mass="81331">MATGYDRRQASRDTFAFKPAAAGQQQARASGQSRGAQLVGGQSVGEGVAAGPQTDAGPVAAGLGQFVKQIMEPHIQRRQQEEFFKGYTRAQEGVALEEITTSSKGLNKVFGPTAYEQGARVFTAQGAIATWQQGRMAEMDQLKRLPPDELAKVLATTSQEIMTGDPFADQILQKDLIEAGGPLTALVAKERYTFLQSEAARTYGELGSKAGTSLQQIATANARLTAPDDATTTALAQQTQVFLGTMVKPEGMDDETYRKFLYNFMAGAMERGDFYAVSALRRAGITAVFGDDEKLKLENAYERYGNRVLGKAVMQPEFADRLLKLDTRMKMAEIQTEGGITPIEAAQELASINAELKRATGIEDIDLFDMEDIRGAAGDVVKATVSAFKRAQDRQWQIADRNQQRQWDLEDQAREDAQETAQVGAMWAAGAVNSGIAAGMKAGDFDVLAINDYRAGNFKNIANAYAREGWVSGRTGSMMRARITSSLGQQYTKEFKAGHDEWAALYKANPAAAKAYYGNLHLPMQRFDQLVKGGTSPQIAFVRSFGDPAVYSKDRVPPERRKGVQEAAEKAIADTQPYTLFGYGITGTPLNESSKRALVNAVRENAGVAVSAAPGLSDDAAVRQEFKALTQSGRAEVYGAWAWTGNPAGTTPLWRMLGVKQGEAEKIIDSAIAGALRASGSNPTDGIVTRIQDTQTGKPALVVQGTADGEDRIVVIPYSKLATAARARVEGEVRGNQRKRRVTNPNPYIPMN</sequence>
<feature type="region of interest" description="Disordered" evidence="1">
    <location>
        <begin position="732"/>
        <end position="752"/>
    </location>
</feature>
<feature type="region of interest" description="Disordered" evidence="1">
    <location>
        <begin position="1"/>
        <end position="56"/>
    </location>
</feature>
<dbReference type="OrthoDB" id="7550188at2"/>
<proteinExistence type="predicted"/>
<name>A0A1E3LTQ2_9SPHN</name>
<evidence type="ECO:0000313" key="2">
    <source>
        <dbReference type="EMBL" id="ODP36200.1"/>
    </source>
</evidence>
<evidence type="ECO:0000313" key="3">
    <source>
        <dbReference type="Proteomes" id="UP000094487"/>
    </source>
</evidence>
<gene>
    <name evidence="2" type="ORF">BFL28_07265</name>
</gene>